<evidence type="ECO:0000256" key="13">
    <source>
        <dbReference type="RuleBase" id="RU000679"/>
    </source>
</evidence>
<keyword evidence="6 14" id="KW-1133">Transmembrane helix</keyword>
<sequence>MSKLSIFVQNYYRWTSFAPVTHAGIAKTKVERVFWMVISVLVVTTFFVQIAIEMTKYFKFYYATDTKVGQVLNRPFPAVTVCALNPFKKSKMHVSDDLSSLISAYVHITKSKKKKPAKQAANIRDRRNADENEPSNSLLDELFRYDKAVKQTASSIAPSKGTKLGIQFENGQNNCTITVNDIQINHNAICTASTTSTTKNLVTSCLYDWFFEPRKNMTSWSQLQIMKDISNCVARIPLNEGDKMQLTNPASNIITSIINSYLKYLKKDYSRAVYRNFRYLRQNFEHFAYYRHYYNDKNGTHFFSGAVDVCGPLSRQWEFSGLYSSAHLLSDFINMAEETFCSNFSKTHQHRVCTVPCNIRHDLCWKMCQLQINQTYSQEMLISQPQNGKILETTAEISTTSQTSSSTSKIISTIAPNTEFPTTFAALETSAISEEATTQDVRILANGMSVEQVGEKLNLNVNYSAATLNSVILDGTHTISASLTEEQKQELSITDAEFLKQCRYENKECVRDFKPVYDLDYGYCYTVNHDGNMTITGTGKESALELIVHYPVDEYYLPTVEKVGFKVTIHPHDEMPFPSNFGHLVKPGSSTAFYVKKVGF</sequence>
<dbReference type="Pfam" id="PF00858">
    <property type="entry name" value="ASC"/>
    <property type="match status" value="1"/>
</dbReference>
<keyword evidence="8 13" id="KW-0406">Ion transport</keyword>
<keyword evidence="4 13" id="KW-0894">Sodium channel</keyword>
<feature type="transmembrane region" description="Helical" evidence="14">
    <location>
        <begin position="33"/>
        <end position="52"/>
    </location>
</feature>
<organism evidence="15 16">
    <name type="scientific">Bursaphelenchus xylophilus</name>
    <name type="common">Pinewood nematode worm</name>
    <name type="synonym">Aphelenchoides xylophilus</name>
    <dbReference type="NCBI Taxonomy" id="6326"/>
    <lineage>
        <taxon>Eukaryota</taxon>
        <taxon>Metazoa</taxon>
        <taxon>Ecdysozoa</taxon>
        <taxon>Nematoda</taxon>
        <taxon>Chromadorea</taxon>
        <taxon>Rhabditida</taxon>
        <taxon>Tylenchina</taxon>
        <taxon>Tylenchomorpha</taxon>
        <taxon>Aphelenchoidea</taxon>
        <taxon>Aphelenchoididae</taxon>
        <taxon>Bursaphelenchus</taxon>
    </lineage>
</organism>
<keyword evidence="11 13" id="KW-0739">Sodium transport</keyword>
<proteinExistence type="inferred from homology"/>
<evidence type="ECO:0000256" key="8">
    <source>
        <dbReference type="ARBA" id="ARBA00023065"/>
    </source>
</evidence>
<evidence type="ECO:0000256" key="1">
    <source>
        <dbReference type="ARBA" id="ARBA00004141"/>
    </source>
</evidence>
<evidence type="ECO:0000256" key="2">
    <source>
        <dbReference type="ARBA" id="ARBA00007193"/>
    </source>
</evidence>
<accession>A0A1I7RU47</accession>
<evidence type="ECO:0000256" key="11">
    <source>
        <dbReference type="ARBA" id="ARBA00023201"/>
    </source>
</evidence>
<evidence type="ECO:0000256" key="10">
    <source>
        <dbReference type="ARBA" id="ARBA00023180"/>
    </source>
</evidence>
<dbReference type="GO" id="GO:0005886">
    <property type="term" value="C:plasma membrane"/>
    <property type="evidence" value="ECO:0007669"/>
    <property type="project" value="TreeGrafter"/>
</dbReference>
<evidence type="ECO:0000313" key="16">
    <source>
        <dbReference type="WBParaSite" id="BXY_0425500.1"/>
    </source>
</evidence>
<evidence type="ECO:0000256" key="4">
    <source>
        <dbReference type="ARBA" id="ARBA00022461"/>
    </source>
</evidence>
<keyword evidence="3 13" id="KW-0813">Transport</keyword>
<protein>
    <submittedName>
        <fullName evidence="16">Amiloride-sensitive sodium channel subunit alpha</fullName>
    </submittedName>
</protein>
<reference evidence="16" key="1">
    <citation type="submission" date="2016-11" db="UniProtKB">
        <authorList>
            <consortium name="WormBaseParasite"/>
        </authorList>
    </citation>
    <scope>IDENTIFICATION</scope>
</reference>
<dbReference type="WBParaSite" id="BXY_0425500.1">
    <property type="protein sequence ID" value="BXY_0425500.1"/>
    <property type="gene ID" value="BXY_0425500"/>
</dbReference>
<dbReference type="Gene3D" id="2.60.470.10">
    <property type="entry name" value="Acid-sensing ion channels like domains"/>
    <property type="match status" value="1"/>
</dbReference>
<evidence type="ECO:0000313" key="15">
    <source>
        <dbReference type="Proteomes" id="UP000095284"/>
    </source>
</evidence>
<dbReference type="Proteomes" id="UP000095284">
    <property type="component" value="Unplaced"/>
</dbReference>
<evidence type="ECO:0000256" key="6">
    <source>
        <dbReference type="ARBA" id="ARBA00022989"/>
    </source>
</evidence>
<dbReference type="PANTHER" id="PTHR11690">
    <property type="entry name" value="AMILORIDE-SENSITIVE SODIUM CHANNEL-RELATED"/>
    <property type="match status" value="1"/>
</dbReference>
<comment type="subcellular location">
    <subcellularLocation>
        <location evidence="1">Membrane</location>
        <topology evidence="1">Multi-pass membrane protein</topology>
    </subcellularLocation>
</comment>
<comment type="similarity">
    <text evidence="2 13">Belongs to the amiloride-sensitive sodium channel (TC 1.A.6) family.</text>
</comment>
<evidence type="ECO:0000256" key="7">
    <source>
        <dbReference type="ARBA" id="ARBA00023053"/>
    </source>
</evidence>
<keyword evidence="9 14" id="KW-0472">Membrane</keyword>
<dbReference type="GO" id="GO:0015280">
    <property type="term" value="F:ligand-gated sodium channel activity"/>
    <property type="evidence" value="ECO:0007669"/>
    <property type="project" value="TreeGrafter"/>
</dbReference>
<dbReference type="InterPro" id="IPR001873">
    <property type="entry name" value="ENaC"/>
</dbReference>
<evidence type="ECO:0000256" key="3">
    <source>
        <dbReference type="ARBA" id="ARBA00022448"/>
    </source>
</evidence>
<evidence type="ECO:0000256" key="14">
    <source>
        <dbReference type="SAM" id="Phobius"/>
    </source>
</evidence>
<keyword evidence="5 13" id="KW-0812">Transmembrane</keyword>
<name>A0A1I7RU47_BURXY</name>
<keyword evidence="10" id="KW-0325">Glycoprotein</keyword>
<keyword evidence="7" id="KW-0915">Sodium</keyword>
<evidence type="ECO:0000256" key="12">
    <source>
        <dbReference type="ARBA" id="ARBA00023303"/>
    </source>
</evidence>
<dbReference type="AlphaFoldDB" id="A0A1I7RU47"/>
<dbReference type="PANTHER" id="PTHR11690:SF248">
    <property type="entry name" value="PICKPOCKET 17, ISOFORM A"/>
    <property type="match status" value="1"/>
</dbReference>
<evidence type="ECO:0000256" key="9">
    <source>
        <dbReference type="ARBA" id="ARBA00023136"/>
    </source>
</evidence>
<evidence type="ECO:0000256" key="5">
    <source>
        <dbReference type="ARBA" id="ARBA00022692"/>
    </source>
</evidence>
<keyword evidence="12 13" id="KW-0407">Ion channel</keyword>